<feature type="domain" description="Gcp-like" evidence="8">
    <location>
        <begin position="96"/>
        <end position="143"/>
    </location>
</feature>
<dbReference type="InterPro" id="IPR043129">
    <property type="entry name" value="ATPase_NBD"/>
</dbReference>
<keyword evidence="3" id="KW-0819">tRNA processing</keyword>
<dbReference type="PROSITE" id="PS01016">
    <property type="entry name" value="GLYCOPROTEASE"/>
    <property type="match status" value="1"/>
</dbReference>
<dbReference type="Pfam" id="PF00814">
    <property type="entry name" value="TsaD"/>
    <property type="match status" value="3"/>
</dbReference>
<comment type="catalytic activity">
    <reaction evidence="6">
        <text>L-threonylcarbamoyladenylate + adenosine(37) in tRNA = N(6)-L-threonylcarbamoyladenosine(37) in tRNA + AMP + H(+)</text>
        <dbReference type="Rhea" id="RHEA:37059"/>
        <dbReference type="Rhea" id="RHEA-COMP:10162"/>
        <dbReference type="Rhea" id="RHEA-COMP:10163"/>
        <dbReference type="ChEBI" id="CHEBI:15378"/>
        <dbReference type="ChEBI" id="CHEBI:73682"/>
        <dbReference type="ChEBI" id="CHEBI:74411"/>
        <dbReference type="ChEBI" id="CHEBI:74418"/>
        <dbReference type="ChEBI" id="CHEBI:456215"/>
        <dbReference type="EC" id="2.3.1.234"/>
    </reaction>
</comment>
<evidence type="ECO:0000256" key="4">
    <source>
        <dbReference type="ARBA" id="ARBA00022723"/>
    </source>
</evidence>
<dbReference type="EC" id="2.3.1.234" evidence="1"/>
<evidence type="ECO:0000256" key="5">
    <source>
        <dbReference type="ARBA" id="ARBA00023315"/>
    </source>
</evidence>
<dbReference type="InterPro" id="IPR017861">
    <property type="entry name" value="KAE1/TsaD"/>
</dbReference>
<dbReference type="PANTHER" id="PTHR11735:SF6">
    <property type="entry name" value="TRNA N6-ADENOSINE THREONYLCARBAMOYLTRANSFERASE, MITOCHONDRIAL"/>
    <property type="match status" value="1"/>
</dbReference>
<feature type="domain" description="Gcp-like" evidence="8">
    <location>
        <begin position="174"/>
        <end position="225"/>
    </location>
</feature>
<dbReference type="InterPro" id="IPR000905">
    <property type="entry name" value="Gcp-like_dom"/>
</dbReference>
<keyword evidence="2 9" id="KW-0808">Transferase</keyword>
<dbReference type="GO" id="GO:0072670">
    <property type="term" value="P:mitochondrial tRNA threonylcarbamoyladenosine modification"/>
    <property type="evidence" value="ECO:0007669"/>
    <property type="project" value="TreeGrafter"/>
</dbReference>
<dbReference type="EMBL" id="JAUTXT010000017">
    <property type="protein sequence ID" value="KAK3674883.1"/>
    <property type="molecule type" value="Genomic_DNA"/>
</dbReference>
<dbReference type="GO" id="GO:0061711">
    <property type="term" value="F:tRNA N(6)-L-threonylcarbamoyladenine synthase activity"/>
    <property type="evidence" value="ECO:0007669"/>
    <property type="project" value="UniProtKB-EC"/>
</dbReference>
<dbReference type="GeneID" id="89960937"/>
<evidence type="ECO:0000256" key="6">
    <source>
        <dbReference type="ARBA" id="ARBA00048117"/>
    </source>
</evidence>
<name>A0AAE0WN93_9PEZI</name>
<keyword evidence="4" id="KW-0479">Metal-binding</keyword>
<dbReference type="AlphaFoldDB" id="A0AAE0WN93"/>
<dbReference type="Proteomes" id="UP001274830">
    <property type="component" value="Unassembled WGS sequence"/>
</dbReference>
<comment type="caution">
    <text evidence="9">The sequence shown here is derived from an EMBL/GenBank/DDBJ whole genome shotgun (WGS) entry which is preliminary data.</text>
</comment>
<evidence type="ECO:0000256" key="3">
    <source>
        <dbReference type="ARBA" id="ARBA00022694"/>
    </source>
</evidence>
<dbReference type="RefSeq" id="XP_064695793.1">
    <property type="nucleotide sequence ID" value="XM_064836402.1"/>
</dbReference>
<evidence type="ECO:0000256" key="1">
    <source>
        <dbReference type="ARBA" id="ARBA00012156"/>
    </source>
</evidence>
<protein>
    <recommendedName>
        <fullName evidence="1">N(6)-L-threonylcarbamoyladenine synthase</fullName>
        <ecNumber evidence="1">2.3.1.234</ecNumber>
    </recommendedName>
</protein>
<dbReference type="PANTHER" id="PTHR11735">
    <property type="entry name" value="TRNA N6-ADENOSINE THREONYLCARBAMOYLTRANSFERASE"/>
    <property type="match status" value="1"/>
</dbReference>
<keyword evidence="10" id="KW-1185">Reference proteome</keyword>
<dbReference type="GO" id="GO:0005739">
    <property type="term" value="C:mitochondrion"/>
    <property type="evidence" value="ECO:0007669"/>
    <property type="project" value="TreeGrafter"/>
</dbReference>
<sequence>MVKTLFHKRITANTNAYQGIHPLVALDSHRANLAPLLRQGMKYVRDRCVEREQQQRDHNAWPADMVGLDSRPQEERQASGAPYAGRVWPEYKDIIVAVTRGPGMRSNLSVGLDTAKGLAVALGVPLVAVHHMQAHALTPRLVAAQINQELWDDHEADARPSRLPNTVEQAGTLKPEFPFLSLLVSGGHTMLLESKGLVQHSALAETHDIALGELLDKAARAMLPAHLLVSPYGGALEKFAFHTMVRDGSDDLAEAAKADGPKAKLSLDSREPRYDYAAPGTQQGFMDRRVTRWGWSLTPPLVERKGGESKRMEFSFAGLLSGIERLVAARAEGGHMCLRERQTLAREVQRVAFEHLGSRLMLFLASPAGKGWQGDTLVVSGGVAANKYIQHVFRTILDTHGYQHLRLAFPPIELATDNALMIAWAGIEMYEAGWKSELDVDPIRRWSMDATASDGGILGVAGWINAQQESGAQE</sequence>
<evidence type="ECO:0000259" key="8">
    <source>
        <dbReference type="Pfam" id="PF00814"/>
    </source>
</evidence>
<dbReference type="Gene3D" id="3.30.420.40">
    <property type="match status" value="2"/>
</dbReference>
<organism evidence="9 10">
    <name type="scientific">Recurvomyces mirabilis</name>
    <dbReference type="NCBI Taxonomy" id="574656"/>
    <lineage>
        <taxon>Eukaryota</taxon>
        <taxon>Fungi</taxon>
        <taxon>Dikarya</taxon>
        <taxon>Ascomycota</taxon>
        <taxon>Pezizomycotina</taxon>
        <taxon>Dothideomycetes</taxon>
        <taxon>Dothideomycetidae</taxon>
        <taxon>Mycosphaerellales</taxon>
        <taxon>Teratosphaeriaceae</taxon>
        <taxon>Recurvomyces</taxon>
    </lineage>
</organism>
<dbReference type="SUPFAM" id="SSF53067">
    <property type="entry name" value="Actin-like ATPase domain"/>
    <property type="match status" value="2"/>
</dbReference>
<accession>A0AAE0WN93</accession>
<evidence type="ECO:0000313" key="9">
    <source>
        <dbReference type="EMBL" id="KAK3674883.1"/>
    </source>
</evidence>
<keyword evidence="5 9" id="KW-0012">Acyltransferase</keyword>
<reference evidence="9" key="1">
    <citation type="submission" date="2023-07" db="EMBL/GenBank/DDBJ databases">
        <title>Black Yeasts Isolated from many extreme environments.</title>
        <authorList>
            <person name="Coleine C."/>
            <person name="Stajich J.E."/>
            <person name="Selbmann L."/>
        </authorList>
    </citation>
    <scope>NUCLEOTIDE SEQUENCE</scope>
    <source>
        <strain evidence="9">CCFEE 5485</strain>
    </source>
</reference>
<feature type="region of interest" description="Disordered" evidence="7">
    <location>
        <begin position="53"/>
        <end position="81"/>
    </location>
</feature>
<evidence type="ECO:0000256" key="2">
    <source>
        <dbReference type="ARBA" id="ARBA00022679"/>
    </source>
</evidence>
<gene>
    <name evidence="9" type="primary">QRI7</name>
    <name evidence="9" type="ORF">LTR78_005227</name>
</gene>
<feature type="domain" description="Gcp-like" evidence="8">
    <location>
        <begin position="308"/>
        <end position="424"/>
    </location>
</feature>
<dbReference type="InterPro" id="IPR017860">
    <property type="entry name" value="Peptidase_M22_CS"/>
</dbReference>
<proteinExistence type="predicted"/>
<dbReference type="GO" id="GO:0046872">
    <property type="term" value="F:metal ion binding"/>
    <property type="evidence" value="ECO:0007669"/>
    <property type="project" value="UniProtKB-KW"/>
</dbReference>
<evidence type="ECO:0000256" key="7">
    <source>
        <dbReference type="SAM" id="MobiDB-lite"/>
    </source>
</evidence>
<dbReference type="PRINTS" id="PR00789">
    <property type="entry name" value="OSIALOPTASE"/>
</dbReference>
<evidence type="ECO:0000313" key="10">
    <source>
        <dbReference type="Proteomes" id="UP001274830"/>
    </source>
</evidence>